<feature type="compositionally biased region" description="Basic and acidic residues" evidence="6">
    <location>
        <begin position="11"/>
        <end position="24"/>
    </location>
</feature>
<dbReference type="SUPFAM" id="SSF103473">
    <property type="entry name" value="MFS general substrate transporter"/>
    <property type="match status" value="1"/>
</dbReference>
<dbReference type="GO" id="GO:0022857">
    <property type="term" value="F:transmembrane transporter activity"/>
    <property type="evidence" value="ECO:0007669"/>
    <property type="project" value="InterPro"/>
</dbReference>
<dbReference type="InterPro" id="IPR050189">
    <property type="entry name" value="MFS_Efflux_Transporters"/>
</dbReference>
<feature type="transmembrane region" description="Helical" evidence="7">
    <location>
        <begin position="99"/>
        <end position="118"/>
    </location>
</feature>
<dbReference type="Proteomes" id="UP000560069">
    <property type="component" value="Unassembled WGS sequence"/>
</dbReference>
<dbReference type="GO" id="GO:0005886">
    <property type="term" value="C:plasma membrane"/>
    <property type="evidence" value="ECO:0007669"/>
    <property type="project" value="UniProtKB-SubCell"/>
</dbReference>
<feature type="transmembrane region" description="Helical" evidence="7">
    <location>
        <begin position="267"/>
        <end position="290"/>
    </location>
</feature>
<dbReference type="AlphaFoldDB" id="A0A7Z0E614"/>
<feature type="transmembrane region" description="Helical" evidence="7">
    <location>
        <begin position="398"/>
        <end position="420"/>
    </location>
</feature>
<evidence type="ECO:0000256" key="3">
    <source>
        <dbReference type="ARBA" id="ARBA00022692"/>
    </source>
</evidence>
<evidence type="ECO:0000256" key="5">
    <source>
        <dbReference type="ARBA" id="ARBA00023136"/>
    </source>
</evidence>
<dbReference type="Gene3D" id="1.20.1250.20">
    <property type="entry name" value="MFS general substrate transporter like domains"/>
    <property type="match status" value="2"/>
</dbReference>
<sequence>MVPEQVSRVASRTEHADTGGESEVRMRKDTAGPGLLSVLLGAVAVGPLLLYGLSATSAEIITDLGINEAQFGLLATVCFACAAVGNATLGRLADRHSDLALMTVIFLIASLALGLAGIPGGYLVLVIAAGLSGIAQSFPNGVTNRILLERVPASKRIGWVGVKQSGVQVSQLVASLSFPLLAVLLGWRGTALLAALVPLVLLVVTWRILRSVPPLHPRRDAASSPADGGRGTSGAPGSKPGSGTPSDSGASREASEPHPAAPRGHSAAVWALAAFGCLNGIGVQATNVYLPLFAVRELDFSLVLGGATAAVAGVVGVTARIGWARVMARGTSGPLLLLVLALTALAGVGAFLGADATGWPALLWTAVVLHGASALGVSVVLMSVLLRSIPSSKMASSSGVVTAGMFTGFAIGPLGMGLLVSSAGGFTLGWVAVAGVYLLSTLLAALLLRRRRRPSGR</sequence>
<feature type="transmembrane region" description="Helical" evidence="7">
    <location>
        <begin position="35"/>
        <end position="53"/>
    </location>
</feature>
<evidence type="ECO:0000259" key="8">
    <source>
        <dbReference type="PROSITE" id="PS50850"/>
    </source>
</evidence>
<evidence type="ECO:0000313" key="10">
    <source>
        <dbReference type="Proteomes" id="UP000560069"/>
    </source>
</evidence>
<dbReference type="PROSITE" id="PS50850">
    <property type="entry name" value="MFS"/>
    <property type="match status" value="1"/>
</dbReference>
<feature type="region of interest" description="Disordered" evidence="6">
    <location>
        <begin position="1"/>
        <end position="24"/>
    </location>
</feature>
<keyword evidence="4 7" id="KW-1133">Transmembrane helix</keyword>
<feature type="transmembrane region" description="Helical" evidence="7">
    <location>
        <begin position="302"/>
        <end position="323"/>
    </location>
</feature>
<keyword evidence="5 7" id="KW-0472">Membrane</keyword>
<keyword evidence="10" id="KW-1185">Reference proteome</keyword>
<keyword evidence="2" id="KW-1003">Cell membrane</keyword>
<comment type="caution">
    <text evidence="9">The sequence shown here is derived from an EMBL/GenBank/DDBJ whole genome shotgun (WGS) entry which is preliminary data.</text>
</comment>
<comment type="subcellular location">
    <subcellularLocation>
        <location evidence="1">Cell membrane</location>
        <topology evidence="1">Multi-pass membrane protein</topology>
    </subcellularLocation>
</comment>
<keyword evidence="3 7" id="KW-0812">Transmembrane</keyword>
<dbReference type="RefSeq" id="WP_343050547.1">
    <property type="nucleotide sequence ID" value="NZ_BAAALK010000001.1"/>
</dbReference>
<evidence type="ECO:0000256" key="7">
    <source>
        <dbReference type="SAM" id="Phobius"/>
    </source>
</evidence>
<dbReference type="InterPro" id="IPR011701">
    <property type="entry name" value="MFS"/>
</dbReference>
<evidence type="ECO:0000256" key="2">
    <source>
        <dbReference type="ARBA" id="ARBA00022475"/>
    </source>
</evidence>
<feature type="domain" description="Major facilitator superfamily (MFS) profile" evidence="8">
    <location>
        <begin position="30"/>
        <end position="452"/>
    </location>
</feature>
<protein>
    <submittedName>
        <fullName evidence="9">MFS family permease</fullName>
    </submittedName>
</protein>
<evidence type="ECO:0000256" key="6">
    <source>
        <dbReference type="SAM" id="MobiDB-lite"/>
    </source>
</evidence>
<dbReference type="PANTHER" id="PTHR43124:SF3">
    <property type="entry name" value="CHLORAMPHENICOL EFFLUX PUMP RV0191"/>
    <property type="match status" value="1"/>
</dbReference>
<accession>A0A7Z0E614</accession>
<name>A0A7Z0E614_9MICC</name>
<feature type="transmembrane region" description="Helical" evidence="7">
    <location>
        <begin position="191"/>
        <end position="209"/>
    </location>
</feature>
<gene>
    <name evidence="9" type="ORF">HNR11_000266</name>
</gene>
<feature type="transmembrane region" description="Helical" evidence="7">
    <location>
        <begin position="362"/>
        <end position="386"/>
    </location>
</feature>
<evidence type="ECO:0000256" key="1">
    <source>
        <dbReference type="ARBA" id="ARBA00004651"/>
    </source>
</evidence>
<dbReference type="Pfam" id="PF07690">
    <property type="entry name" value="MFS_1"/>
    <property type="match status" value="1"/>
</dbReference>
<reference evidence="9 10" key="1">
    <citation type="submission" date="2020-07" db="EMBL/GenBank/DDBJ databases">
        <title>Sequencing the genomes of 1000 actinobacteria strains.</title>
        <authorList>
            <person name="Klenk H.-P."/>
        </authorList>
    </citation>
    <scope>NUCLEOTIDE SEQUENCE [LARGE SCALE GENOMIC DNA]</scope>
    <source>
        <strain evidence="9 10">DSM 15664</strain>
    </source>
</reference>
<organism evidence="9 10">
    <name type="scientific">Nesterenkonia sandarakina</name>
    <dbReference type="NCBI Taxonomy" id="272918"/>
    <lineage>
        <taxon>Bacteria</taxon>
        <taxon>Bacillati</taxon>
        <taxon>Actinomycetota</taxon>
        <taxon>Actinomycetes</taxon>
        <taxon>Micrococcales</taxon>
        <taxon>Micrococcaceae</taxon>
        <taxon>Nesterenkonia</taxon>
    </lineage>
</organism>
<feature type="transmembrane region" description="Helical" evidence="7">
    <location>
        <begin position="426"/>
        <end position="448"/>
    </location>
</feature>
<evidence type="ECO:0000313" key="9">
    <source>
        <dbReference type="EMBL" id="NYJ15732.1"/>
    </source>
</evidence>
<evidence type="ECO:0000256" key="4">
    <source>
        <dbReference type="ARBA" id="ARBA00022989"/>
    </source>
</evidence>
<feature type="region of interest" description="Disordered" evidence="6">
    <location>
        <begin position="217"/>
        <end position="262"/>
    </location>
</feature>
<proteinExistence type="predicted"/>
<dbReference type="PANTHER" id="PTHR43124">
    <property type="entry name" value="PURINE EFFLUX PUMP PBUE"/>
    <property type="match status" value="1"/>
</dbReference>
<feature type="transmembrane region" description="Helical" evidence="7">
    <location>
        <begin position="73"/>
        <end position="92"/>
    </location>
</feature>
<dbReference type="InterPro" id="IPR036259">
    <property type="entry name" value="MFS_trans_sf"/>
</dbReference>
<dbReference type="InterPro" id="IPR020846">
    <property type="entry name" value="MFS_dom"/>
</dbReference>
<feature type="transmembrane region" description="Helical" evidence="7">
    <location>
        <begin position="335"/>
        <end position="356"/>
    </location>
</feature>
<dbReference type="EMBL" id="JACCFQ010000001">
    <property type="protein sequence ID" value="NYJ15732.1"/>
    <property type="molecule type" value="Genomic_DNA"/>
</dbReference>